<proteinExistence type="predicted"/>
<protein>
    <recommendedName>
        <fullName evidence="3">Nucleotidyl transferase AbiEii toxin, Type IV TA system</fullName>
    </recommendedName>
</protein>
<dbReference type="InterPro" id="IPR014942">
    <property type="entry name" value="AbiEii"/>
</dbReference>
<keyword evidence="2" id="KW-1185">Reference proteome</keyword>
<dbReference type="AlphaFoldDB" id="A0A3D9CZJ9"/>
<accession>A0A3D9CZJ9</accession>
<name>A0A3D9CZJ9_9FLAO</name>
<sequence>MHNKTINIGTVAEVAEALKQYKDQIVFVGGSVISLYTDDPAADEIRPTKDIDLTINIIDTGEFQETIEELGKLGFHPDPFGASICSYRYDKYLLILFLRKTTLLVQPTAGTK</sequence>
<dbReference type="Proteomes" id="UP000256326">
    <property type="component" value="Unassembled WGS sequence"/>
</dbReference>
<dbReference type="Pfam" id="PF08843">
    <property type="entry name" value="AbiEii"/>
    <property type="match status" value="1"/>
</dbReference>
<dbReference type="Gene3D" id="3.30.460.40">
    <property type="match status" value="1"/>
</dbReference>
<gene>
    <name evidence="1" type="ORF">DRF58_06545</name>
</gene>
<dbReference type="EMBL" id="QNUG01000011">
    <property type="protein sequence ID" value="REC71186.1"/>
    <property type="molecule type" value="Genomic_DNA"/>
</dbReference>
<evidence type="ECO:0000313" key="1">
    <source>
        <dbReference type="EMBL" id="REC71186.1"/>
    </source>
</evidence>
<comment type="caution">
    <text evidence="1">The sequence shown here is derived from an EMBL/GenBank/DDBJ whole genome shotgun (WGS) entry which is preliminary data.</text>
</comment>
<organism evidence="1 2">
    <name type="scientific">Epilithonimonas hispanica</name>
    <dbReference type="NCBI Taxonomy" id="358687"/>
    <lineage>
        <taxon>Bacteria</taxon>
        <taxon>Pseudomonadati</taxon>
        <taxon>Bacteroidota</taxon>
        <taxon>Flavobacteriia</taxon>
        <taxon>Flavobacteriales</taxon>
        <taxon>Weeksellaceae</taxon>
        <taxon>Chryseobacterium group</taxon>
        <taxon>Epilithonimonas</taxon>
    </lineage>
</organism>
<reference evidence="1 2" key="1">
    <citation type="journal article" date="2006" name="Int. J. Syst. Evol. Microbiol.">
        <title>Chryseobacterium hispanicum sp. nov., isolated from the drinking water distribution system of Sevilla, Spain.</title>
        <authorList>
            <person name="Gallego V."/>
            <person name="Garcia M.T."/>
            <person name="Ventosa A."/>
        </authorList>
    </citation>
    <scope>NUCLEOTIDE SEQUENCE [LARGE SCALE GENOMIC DNA]</scope>
    <source>
        <strain evidence="1 2">KCTC 22104</strain>
    </source>
</reference>
<evidence type="ECO:0000313" key="2">
    <source>
        <dbReference type="Proteomes" id="UP000256326"/>
    </source>
</evidence>
<evidence type="ECO:0008006" key="3">
    <source>
        <dbReference type="Google" id="ProtNLM"/>
    </source>
</evidence>
<dbReference type="RefSeq" id="WP_116034031.1">
    <property type="nucleotide sequence ID" value="NZ_JBHLVV010000005.1"/>
</dbReference>
<dbReference type="OrthoDB" id="114489at2"/>